<evidence type="ECO:0000313" key="3">
    <source>
        <dbReference type="Proteomes" id="UP000000235"/>
    </source>
</evidence>
<dbReference type="Gene3D" id="3.40.630.30">
    <property type="match status" value="2"/>
</dbReference>
<dbReference type="GO" id="GO:1990189">
    <property type="term" value="F:protein N-terminal-serine acetyltransferase activity"/>
    <property type="evidence" value="ECO:0007669"/>
    <property type="project" value="TreeGrafter"/>
</dbReference>
<sequence>MTPETIDGPGIRLRLSRLEDISDTAAACADPLIQHFLPALPSPYTEADARWWITEGAPAAWAGGGAAYTIADRVTDRLLGTIGLNDPVPSRQEAAIGYWVAPWARGRGVATAATQTLADRAFASGTRRLELLTVAENIASQRVALAAGFRPEGVRRLASRGRDGERADLLTWARLADDPPGPAPRLLPDLPDGRLTDGVVELRPRDPQHAEAMYNLHTQPEVVAILVPPEPPRRADIERNCREGQSRWLRDQVANLAIIDASSRATAGVCQLVYDNPQFRQAMVGYGLLPAWRARGYATRAVRLLAEWGFTEVKLDRIWADTHAGNVASERVLERAGFRREGRVRGRFPTSDGLRTDSTLFGLLPGDLPEAPGTR</sequence>
<dbReference type="PATRIC" id="fig|369723.5.peg.991"/>
<name>A4X3J8_SALTO</name>
<dbReference type="SUPFAM" id="SSF55729">
    <property type="entry name" value="Acyl-CoA N-acyltransferases (Nat)"/>
    <property type="match status" value="2"/>
</dbReference>
<dbReference type="RefSeq" id="WP_011904882.1">
    <property type="nucleotide sequence ID" value="NC_009380.1"/>
</dbReference>
<dbReference type="PANTHER" id="PTHR43441:SF10">
    <property type="entry name" value="ACETYLTRANSFERASE"/>
    <property type="match status" value="1"/>
</dbReference>
<organism evidence="2 3">
    <name type="scientific">Salinispora tropica (strain ATCC BAA-916 / DSM 44818 / JCM 13857 / NBRC 105044 / CNB-440)</name>
    <dbReference type="NCBI Taxonomy" id="369723"/>
    <lineage>
        <taxon>Bacteria</taxon>
        <taxon>Bacillati</taxon>
        <taxon>Actinomycetota</taxon>
        <taxon>Actinomycetes</taxon>
        <taxon>Micromonosporales</taxon>
        <taxon>Micromonosporaceae</taxon>
        <taxon>Salinispora</taxon>
    </lineage>
</organism>
<dbReference type="HOGENOM" id="CLU_762138_0_0_11"/>
<evidence type="ECO:0000313" key="2">
    <source>
        <dbReference type="EMBL" id="ABP53448.1"/>
    </source>
</evidence>
<dbReference type="InterPro" id="IPR016181">
    <property type="entry name" value="Acyl_CoA_acyltransferase"/>
</dbReference>
<dbReference type="GO" id="GO:0008999">
    <property type="term" value="F:protein-N-terminal-alanine acetyltransferase activity"/>
    <property type="evidence" value="ECO:0007669"/>
    <property type="project" value="TreeGrafter"/>
</dbReference>
<dbReference type="Pfam" id="PF13302">
    <property type="entry name" value="Acetyltransf_3"/>
    <property type="match status" value="2"/>
</dbReference>
<protein>
    <submittedName>
        <fullName evidence="2">GCN5-related N-acetyltransferase</fullName>
    </submittedName>
</protein>
<dbReference type="PANTHER" id="PTHR43441">
    <property type="entry name" value="RIBOSOMAL-PROTEIN-SERINE ACETYLTRANSFERASE"/>
    <property type="match status" value="1"/>
</dbReference>
<dbReference type="InterPro" id="IPR051908">
    <property type="entry name" value="Ribosomal_N-acetyltransferase"/>
</dbReference>
<dbReference type="InterPro" id="IPR000182">
    <property type="entry name" value="GNAT_dom"/>
</dbReference>
<dbReference type="KEGG" id="stp:Strop_0972"/>
<dbReference type="EMBL" id="CP000667">
    <property type="protein sequence ID" value="ABP53448.1"/>
    <property type="molecule type" value="Genomic_DNA"/>
</dbReference>
<proteinExistence type="predicted"/>
<feature type="domain" description="N-acetyltransferase" evidence="1">
    <location>
        <begin position="11"/>
        <end position="177"/>
    </location>
</feature>
<gene>
    <name evidence="2" type="ordered locus">Strop_0972</name>
</gene>
<dbReference type="AlphaFoldDB" id="A4X3J8"/>
<dbReference type="eggNOG" id="COG1670">
    <property type="taxonomic scope" value="Bacteria"/>
</dbReference>
<keyword evidence="2" id="KW-0808">Transferase</keyword>
<dbReference type="PROSITE" id="PS51186">
    <property type="entry name" value="GNAT"/>
    <property type="match status" value="2"/>
</dbReference>
<dbReference type="Proteomes" id="UP000000235">
    <property type="component" value="Chromosome"/>
</dbReference>
<accession>A4X3J8</accession>
<dbReference type="STRING" id="369723.Strop_0972"/>
<reference evidence="3" key="1">
    <citation type="journal article" date="2007" name="Proc. Natl. Acad. Sci. U.S.A.">
        <title>Genome sequencing reveals complex secondary metabolome in the marine actinomycete Salinispora tropica.</title>
        <authorList>
            <person name="Udwary D.W."/>
            <person name="Zeigler L."/>
            <person name="Asolkar R.N."/>
            <person name="Singan V."/>
            <person name="Lapidus A."/>
            <person name="Fenical W."/>
            <person name="Jensen P.R."/>
            <person name="Moore B.S."/>
        </authorList>
    </citation>
    <scope>NUCLEOTIDE SEQUENCE [LARGE SCALE GENOMIC DNA]</scope>
    <source>
        <strain evidence="3">ATCC BAA-916 / DSM 44818 / CNB-440</strain>
    </source>
</reference>
<dbReference type="GO" id="GO:0005737">
    <property type="term" value="C:cytoplasm"/>
    <property type="evidence" value="ECO:0007669"/>
    <property type="project" value="TreeGrafter"/>
</dbReference>
<keyword evidence="3" id="KW-1185">Reference proteome</keyword>
<dbReference type="CDD" id="cd04301">
    <property type="entry name" value="NAT_SF"/>
    <property type="match status" value="1"/>
</dbReference>
<evidence type="ECO:0000259" key="1">
    <source>
        <dbReference type="PROSITE" id="PS51186"/>
    </source>
</evidence>
<feature type="domain" description="N-acetyltransferase" evidence="1">
    <location>
        <begin position="200"/>
        <end position="357"/>
    </location>
</feature>